<dbReference type="Proteomes" id="UP000187203">
    <property type="component" value="Unassembled WGS sequence"/>
</dbReference>
<dbReference type="InterPro" id="IPR042197">
    <property type="entry name" value="Apaf_helical"/>
</dbReference>
<evidence type="ECO:0000259" key="4">
    <source>
        <dbReference type="Pfam" id="PF00931"/>
    </source>
</evidence>
<dbReference type="InterPro" id="IPR058922">
    <property type="entry name" value="WHD_DRP"/>
</dbReference>
<dbReference type="Gene3D" id="1.10.10.10">
    <property type="entry name" value="Winged helix-like DNA-binding domain superfamily/Winged helix DNA-binding domain"/>
    <property type="match status" value="1"/>
</dbReference>
<comment type="caution">
    <text evidence="7">The sequence shown here is derived from an EMBL/GenBank/DDBJ whole genome shotgun (WGS) entry which is preliminary data.</text>
</comment>
<evidence type="ECO:0000256" key="3">
    <source>
        <dbReference type="ARBA" id="ARBA00022821"/>
    </source>
</evidence>
<dbReference type="Gene3D" id="3.80.10.10">
    <property type="entry name" value="Ribonuclease Inhibitor"/>
    <property type="match status" value="1"/>
</dbReference>
<dbReference type="InterPro" id="IPR027417">
    <property type="entry name" value="P-loop_NTPase"/>
</dbReference>
<keyword evidence="3" id="KW-0611">Plant defense</keyword>
<keyword evidence="8" id="KW-1185">Reference proteome</keyword>
<proteinExistence type="predicted"/>
<dbReference type="PANTHER" id="PTHR23155:SF1238">
    <property type="entry name" value="TOMV SUSCEPTIBLE PROTEIN TM-2"/>
    <property type="match status" value="1"/>
</dbReference>
<dbReference type="Pfam" id="PF18052">
    <property type="entry name" value="Rx_N"/>
    <property type="match status" value="1"/>
</dbReference>
<dbReference type="PRINTS" id="PR00364">
    <property type="entry name" value="DISEASERSIST"/>
</dbReference>
<reference evidence="8" key="1">
    <citation type="submission" date="2013-09" db="EMBL/GenBank/DDBJ databases">
        <title>Corchorus olitorius genome sequencing.</title>
        <authorList>
            <person name="Alam M."/>
            <person name="Haque M.S."/>
            <person name="Islam M.S."/>
            <person name="Emdad E.M."/>
            <person name="Islam M.M."/>
            <person name="Ahmed B."/>
            <person name="Halim A."/>
            <person name="Hossen Q.M.M."/>
            <person name="Hossain M.Z."/>
            <person name="Ahmed R."/>
            <person name="Khan M.M."/>
            <person name="Islam R."/>
            <person name="Rashid M.M."/>
            <person name="Khan S.A."/>
            <person name="Rahman M.S."/>
            <person name="Alam M."/>
            <person name="Yahiya A.S."/>
            <person name="Khan M.S."/>
            <person name="Azam M.S."/>
            <person name="Haque T."/>
            <person name="Lashkar M.Z.H."/>
            <person name="Akhand A.I."/>
            <person name="Morshed G."/>
            <person name="Roy S."/>
            <person name="Uddin K.S."/>
            <person name="Rabeya T."/>
            <person name="Hossain A.S."/>
            <person name="Chowdhury A."/>
            <person name="Snigdha A.R."/>
            <person name="Mortoza M.S."/>
            <person name="Matin S.A."/>
            <person name="Hoque S.M.E."/>
            <person name="Islam M.K."/>
            <person name="Roy D.K."/>
            <person name="Haider R."/>
            <person name="Moosa M.M."/>
            <person name="Elias S.M."/>
            <person name="Hasan A.M."/>
            <person name="Jahan S."/>
            <person name="Shafiuddin M."/>
            <person name="Mahmood N."/>
            <person name="Shommy N.S."/>
        </authorList>
    </citation>
    <scope>NUCLEOTIDE SEQUENCE [LARGE SCALE GENOMIC DNA]</scope>
    <source>
        <strain evidence="8">cv. O-4</strain>
    </source>
</reference>
<dbReference type="GO" id="GO:0098542">
    <property type="term" value="P:defense response to other organism"/>
    <property type="evidence" value="ECO:0007669"/>
    <property type="project" value="TreeGrafter"/>
</dbReference>
<dbReference type="CDD" id="cd14798">
    <property type="entry name" value="RX-CC_like"/>
    <property type="match status" value="1"/>
</dbReference>
<dbReference type="Pfam" id="PF23559">
    <property type="entry name" value="WHD_DRP"/>
    <property type="match status" value="1"/>
</dbReference>
<dbReference type="InterPro" id="IPR032675">
    <property type="entry name" value="LRR_dom_sf"/>
</dbReference>
<dbReference type="PANTHER" id="PTHR23155">
    <property type="entry name" value="DISEASE RESISTANCE PROTEIN RP"/>
    <property type="match status" value="1"/>
</dbReference>
<dbReference type="FunFam" id="1.10.10.10:FF:000322">
    <property type="entry name" value="Probable disease resistance protein At1g63360"/>
    <property type="match status" value="1"/>
</dbReference>
<keyword evidence="2" id="KW-0547">Nucleotide-binding</keyword>
<dbReference type="Pfam" id="PF00931">
    <property type="entry name" value="NB-ARC"/>
    <property type="match status" value="1"/>
</dbReference>
<evidence type="ECO:0000259" key="6">
    <source>
        <dbReference type="Pfam" id="PF23559"/>
    </source>
</evidence>
<dbReference type="Gene3D" id="1.10.8.430">
    <property type="entry name" value="Helical domain of apoptotic protease-activating factors"/>
    <property type="match status" value="1"/>
</dbReference>
<protein>
    <submittedName>
        <fullName evidence="7">Disease resistance protein</fullName>
    </submittedName>
</protein>
<organism evidence="7 8">
    <name type="scientific">Corchorus olitorius</name>
    <dbReference type="NCBI Taxonomy" id="93759"/>
    <lineage>
        <taxon>Eukaryota</taxon>
        <taxon>Viridiplantae</taxon>
        <taxon>Streptophyta</taxon>
        <taxon>Embryophyta</taxon>
        <taxon>Tracheophyta</taxon>
        <taxon>Spermatophyta</taxon>
        <taxon>Magnoliopsida</taxon>
        <taxon>eudicotyledons</taxon>
        <taxon>Gunneridae</taxon>
        <taxon>Pentapetalae</taxon>
        <taxon>rosids</taxon>
        <taxon>malvids</taxon>
        <taxon>Malvales</taxon>
        <taxon>Malvaceae</taxon>
        <taxon>Grewioideae</taxon>
        <taxon>Apeibeae</taxon>
        <taxon>Corchorus</taxon>
    </lineage>
</organism>
<feature type="domain" description="NB-ARC" evidence="4">
    <location>
        <begin position="179"/>
        <end position="345"/>
    </location>
</feature>
<dbReference type="OrthoDB" id="646178at2759"/>
<dbReference type="EMBL" id="AWUE01020789">
    <property type="protein sequence ID" value="OMO66081.1"/>
    <property type="molecule type" value="Genomic_DNA"/>
</dbReference>
<feature type="domain" description="Disease resistance N-terminal" evidence="5">
    <location>
        <begin position="8"/>
        <end position="94"/>
    </location>
</feature>
<evidence type="ECO:0000313" key="8">
    <source>
        <dbReference type="Proteomes" id="UP000187203"/>
    </source>
</evidence>
<dbReference type="Gene3D" id="1.20.5.4130">
    <property type="match status" value="1"/>
</dbReference>
<accession>A0A1R3H6X4</accession>
<feature type="domain" description="Disease resistance protein winged helix" evidence="6">
    <location>
        <begin position="428"/>
        <end position="499"/>
    </location>
</feature>
<keyword evidence="1" id="KW-0677">Repeat</keyword>
<evidence type="ECO:0000259" key="5">
    <source>
        <dbReference type="Pfam" id="PF18052"/>
    </source>
</evidence>
<dbReference type="InterPro" id="IPR036388">
    <property type="entry name" value="WH-like_DNA-bd_sf"/>
</dbReference>
<dbReference type="SUPFAM" id="SSF52058">
    <property type="entry name" value="L domain-like"/>
    <property type="match status" value="1"/>
</dbReference>
<evidence type="ECO:0000313" key="7">
    <source>
        <dbReference type="EMBL" id="OMO66081.1"/>
    </source>
</evidence>
<dbReference type="Gene3D" id="3.40.50.300">
    <property type="entry name" value="P-loop containing nucleotide triphosphate hydrolases"/>
    <property type="match status" value="1"/>
</dbReference>
<sequence length="809" mass="92344">MAMAAEAVISAVTGKLADIVIEEAKFLHGVEGQVRWIKRELESMQCFLKDAAQKQEVDARTEDLIRSIRDVAYDAEDIVENLILREENKEPRKSRTVLKKFNSFFCDCVNSHYVGTEIAQIKTKIEEIALSCSAYGTVNLGNSAKELPRSASRRLQDIRRFHYSDESEVIGLNDESKMLESRLLEGGVNRRVISIVGMGGIGKTTLARKVYKSQAVHYGFYHRAWIYVSQTYSAKGLLEDICKNLMEHQPGKDNLSPEQMVEKLSEFLKDKKYLIVLDDIWDVGAWRCVQAAFPNNEHGGRVLLTTRNKEVAAEADPRSPPHEPRPLDDETSWALFLKKVCAEESECSPTMVELGKQIVKKCGGLPLAIVLLGGLLSTRDLSYEQWSRVFDCFSWQLKQDETPCSKILDLSYNDLPHYLKPCFIYLGIFPEDHEIRTRRLIGLWLAEGLVRNRDNLTLEDVAEKYLEELTDRSLLQVTERRIDGKIKACQMHDLIRELAVSKGIDGNFFHIYDSTESSPADEVNKIRRYVAHSSYNYPSSVDVLRSCVFFNEKGWDGYGKAVANFLESGLEKKGFGLLRVLDLEDHSTCIEDGLQKSTQLKELSLFGNLASQGESVIGWLTNLHRLEVLSLWASEGDCLDSLNFTNNKLLYRLHLQGKFAHKLLEAHKFPPHLTTLILKNCYFKEDPMPTLEKLHSLRRLKLLEGTYWGKEMVCSSGNFRQLEILKISDLVVLENWIVEEGAMPSLKLLELKSCQSLKMMPELQHIRTLLELRVGFYPEHLVTRIQKPDGEDWSKIQHIPSVTVVMEEY</sequence>
<dbReference type="GO" id="GO:0043531">
    <property type="term" value="F:ADP binding"/>
    <property type="evidence" value="ECO:0007669"/>
    <property type="project" value="InterPro"/>
</dbReference>
<dbReference type="InterPro" id="IPR044974">
    <property type="entry name" value="Disease_R_plants"/>
</dbReference>
<name>A0A1R3H6X4_9ROSI</name>
<dbReference type="InterPro" id="IPR038005">
    <property type="entry name" value="RX-like_CC"/>
</dbReference>
<dbReference type="InterPro" id="IPR002182">
    <property type="entry name" value="NB-ARC"/>
</dbReference>
<evidence type="ECO:0000256" key="1">
    <source>
        <dbReference type="ARBA" id="ARBA00022737"/>
    </source>
</evidence>
<gene>
    <name evidence="7" type="ORF">COLO4_30795</name>
</gene>
<dbReference type="FunFam" id="3.40.50.300:FF:001091">
    <property type="entry name" value="Probable disease resistance protein At1g61300"/>
    <property type="match status" value="1"/>
</dbReference>
<dbReference type="SUPFAM" id="SSF52540">
    <property type="entry name" value="P-loop containing nucleoside triphosphate hydrolases"/>
    <property type="match status" value="1"/>
</dbReference>
<evidence type="ECO:0000256" key="2">
    <source>
        <dbReference type="ARBA" id="ARBA00022741"/>
    </source>
</evidence>
<dbReference type="InterPro" id="IPR041118">
    <property type="entry name" value="Rx_N"/>
</dbReference>
<dbReference type="AlphaFoldDB" id="A0A1R3H6X4"/>